<feature type="signal peptide" evidence="2">
    <location>
        <begin position="1"/>
        <end position="20"/>
    </location>
</feature>
<organism evidence="3 4">
    <name type="scientific">Somion occarium</name>
    <dbReference type="NCBI Taxonomy" id="3059160"/>
    <lineage>
        <taxon>Eukaryota</taxon>
        <taxon>Fungi</taxon>
        <taxon>Dikarya</taxon>
        <taxon>Basidiomycota</taxon>
        <taxon>Agaricomycotina</taxon>
        <taxon>Agaricomycetes</taxon>
        <taxon>Polyporales</taxon>
        <taxon>Cerrenaceae</taxon>
        <taxon>Somion</taxon>
    </lineage>
</organism>
<sequence length="94" mass="9940">MKSASAVILAVTISFVPALATPVSMRAGDNINNTSAPAPSQTGQIDPNAVNPNAPVKREIEYDHEFLTGLVARGSKSNGKSGSRRRVRRHSPTT</sequence>
<feature type="region of interest" description="Disordered" evidence="1">
    <location>
        <begin position="71"/>
        <end position="94"/>
    </location>
</feature>
<feature type="chain" id="PRO_5045202055" evidence="2">
    <location>
        <begin position="21"/>
        <end position="94"/>
    </location>
</feature>
<accession>A0ABP1DWN4</accession>
<evidence type="ECO:0000313" key="4">
    <source>
        <dbReference type="Proteomes" id="UP001497453"/>
    </source>
</evidence>
<keyword evidence="4" id="KW-1185">Reference proteome</keyword>
<feature type="compositionally biased region" description="Basic residues" evidence="1">
    <location>
        <begin position="82"/>
        <end position="94"/>
    </location>
</feature>
<evidence type="ECO:0000313" key="3">
    <source>
        <dbReference type="EMBL" id="CAL1712165.1"/>
    </source>
</evidence>
<feature type="compositionally biased region" description="Polar residues" evidence="1">
    <location>
        <begin position="30"/>
        <end position="45"/>
    </location>
</feature>
<dbReference type="EMBL" id="OZ037950">
    <property type="protein sequence ID" value="CAL1712165.1"/>
    <property type="molecule type" value="Genomic_DNA"/>
</dbReference>
<reference evidence="4" key="1">
    <citation type="submission" date="2024-04" db="EMBL/GenBank/DDBJ databases">
        <authorList>
            <person name="Shaw F."/>
            <person name="Minotto A."/>
        </authorList>
    </citation>
    <scope>NUCLEOTIDE SEQUENCE [LARGE SCALE GENOMIC DNA]</scope>
</reference>
<proteinExistence type="predicted"/>
<dbReference type="Proteomes" id="UP001497453">
    <property type="component" value="Chromosome 7"/>
</dbReference>
<gene>
    <name evidence="3" type="ORF">GFSPODELE1_LOCUS8701</name>
</gene>
<feature type="region of interest" description="Disordered" evidence="1">
    <location>
        <begin position="26"/>
        <end position="53"/>
    </location>
</feature>
<name>A0ABP1DWN4_9APHY</name>
<evidence type="ECO:0000256" key="2">
    <source>
        <dbReference type="SAM" id="SignalP"/>
    </source>
</evidence>
<protein>
    <submittedName>
        <fullName evidence="3">Uncharacterized protein</fullName>
    </submittedName>
</protein>
<evidence type="ECO:0000256" key="1">
    <source>
        <dbReference type="SAM" id="MobiDB-lite"/>
    </source>
</evidence>
<keyword evidence="2" id="KW-0732">Signal</keyword>